<feature type="non-terminal residue" evidence="1">
    <location>
        <position position="1"/>
    </location>
</feature>
<proteinExistence type="predicted"/>
<sequence>DLTQGINEEKNPQLRNNDTIVVSRSGLIKFVDRMNTVLGPLGPATGVLNFLNLIRSIFR</sequence>
<protein>
    <submittedName>
        <fullName evidence="1">Polysaccharide export protein</fullName>
    </submittedName>
</protein>
<dbReference type="EMBL" id="JBBLXS010000967">
    <property type="protein sequence ID" value="MEK0189131.1"/>
    <property type="molecule type" value="Genomic_DNA"/>
</dbReference>
<gene>
    <name evidence="1" type="ORF">WMG39_30425</name>
</gene>
<accession>A0ABU8YXC8</accession>
<dbReference type="Proteomes" id="UP001384579">
    <property type="component" value="Unassembled WGS sequence"/>
</dbReference>
<name>A0ABU8YXC8_9CYAN</name>
<keyword evidence="2" id="KW-1185">Reference proteome</keyword>
<comment type="caution">
    <text evidence="1">The sequence shown here is derived from an EMBL/GenBank/DDBJ whole genome shotgun (WGS) entry which is preliminary data.</text>
</comment>
<evidence type="ECO:0000313" key="1">
    <source>
        <dbReference type="EMBL" id="MEK0189131.1"/>
    </source>
</evidence>
<evidence type="ECO:0000313" key="2">
    <source>
        <dbReference type="Proteomes" id="UP001384579"/>
    </source>
</evidence>
<reference evidence="1 2" key="1">
    <citation type="journal article" date="2020" name="Harmful Algae">
        <title>Molecular and morphological characterization of a novel dihydroanatoxin-a producing Microcoleus species (cyanobacteria) from the Russian River, California, USA.</title>
        <authorList>
            <person name="Conklin K.Y."/>
            <person name="Stancheva R."/>
            <person name="Otten T.G."/>
            <person name="Fadness R."/>
            <person name="Boyer G.L."/>
            <person name="Read B."/>
            <person name="Zhang X."/>
            <person name="Sheath R.G."/>
        </authorList>
    </citation>
    <scope>NUCLEOTIDE SEQUENCE [LARGE SCALE GENOMIC DNA]</scope>
    <source>
        <strain evidence="1 2">PTRS2</strain>
    </source>
</reference>
<organism evidence="1 2">
    <name type="scientific">Microcoleus anatoxicus PTRS2</name>
    <dbReference type="NCBI Taxonomy" id="2705321"/>
    <lineage>
        <taxon>Bacteria</taxon>
        <taxon>Bacillati</taxon>
        <taxon>Cyanobacteriota</taxon>
        <taxon>Cyanophyceae</taxon>
        <taxon>Oscillatoriophycideae</taxon>
        <taxon>Oscillatoriales</taxon>
        <taxon>Microcoleaceae</taxon>
        <taxon>Microcoleus</taxon>
        <taxon>Microcoleus anatoxicus</taxon>
    </lineage>
</organism>